<evidence type="ECO:0000313" key="3">
    <source>
        <dbReference type="Proteomes" id="UP000092177"/>
    </source>
</evidence>
<accession>A0A1B7Y0G2</accession>
<dbReference type="GeneID" id="28871288"/>
<reference evidence="3" key="1">
    <citation type="journal article" date="2017" name="BMC Genomics">
        <title>Gapless genome assembly of Colletotrichum higginsianum reveals chromosome structure and association of transposable elements with secondary metabolite gene clusters.</title>
        <authorList>
            <person name="Dallery J.-F."/>
            <person name="Lapalu N."/>
            <person name="Zampounis A."/>
            <person name="Pigne S."/>
            <person name="Luyten I."/>
            <person name="Amselem J."/>
            <person name="Wittenberg A.H.J."/>
            <person name="Zhou S."/>
            <person name="de Queiroz M.V."/>
            <person name="Robin G.P."/>
            <person name="Auger A."/>
            <person name="Hainaut M."/>
            <person name="Henrissat B."/>
            <person name="Kim K.-T."/>
            <person name="Lee Y.-H."/>
            <person name="Lespinet O."/>
            <person name="Schwartz D.C."/>
            <person name="Thon M.R."/>
            <person name="O'Connell R.J."/>
        </authorList>
    </citation>
    <scope>NUCLEOTIDE SEQUENCE [LARGE SCALE GENOMIC DNA]</scope>
    <source>
        <strain evidence="3">IMI 349063</strain>
    </source>
</reference>
<dbReference type="EMBL" id="LTAN01000008">
    <property type="protein sequence ID" value="OBR05504.1"/>
    <property type="molecule type" value="Genomic_DNA"/>
</dbReference>
<comment type="caution">
    <text evidence="2">The sequence shown here is derived from an EMBL/GenBank/DDBJ whole genome shotgun (WGS) entry which is preliminary data.</text>
</comment>
<dbReference type="AlphaFoldDB" id="A0A1B7Y0G2"/>
<keyword evidence="3" id="KW-1185">Reference proteome</keyword>
<sequence>MDLKEVTGQGRRQKTDRQTDSSIDGSVIQTFNTPSSLPHNLDLTLTHHPSLIGTPVIVATSVAYGS</sequence>
<feature type="region of interest" description="Disordered" evidence="1">
    <location>
        <begin position="1"/>
        <end position="31"/>
    </location>
</feature>
<dbReference type="Proteomes" id="UP000092177">
    <property type="component" value="Chromosome 8"/>
</dbReference>
<dbReference type="KEGG" id="chig:CH63R_12207"/>
<evidence type="ECO:0000313" key="2">
    <source>
        <dbReference type="EMBL" id="OBR05504.1"/>
    </source>
</evidence>
<name>A0A1B7Y0G2_COLHI</name>
<organism evidence="2 3">
    <name type="scientific">Colletotrichum higginsianum (strain IMI 349063)</name>
    <name type="common">Crucifer anthracnose fungus</name>
    <dbReference type="NCBI Taxonomy" id="759273"/>
    <lineage>
        <taxon>Eukaryota</taxon>
        <taxon>Fungi</taxon>
        <taxon>Dikarya</taxon>
        <taxon>Ascomycota</taxon>
        <taxon>Pezizomycotina</taxon>
        <taxon>Sordariomycetes</taxon>
        <taxon>Hypocreomycetidae</taxon>
        <taxon>Glomerellales</taxon>
        <taxon>Glomerellaceae</taxon>
        <taxon>Colletotrichum</taxon>
        <taxon>Colletotrichum destructivum species complex</taxon>
    </lineage>
</organism>
<dbReference type="RefSeq" id="XP_018154022.1">
    <property type="nucleotide sequence ID" value="XM_018307181.1"/>
</dbReference>
<evidence type="ECO:0000256" key="1">
    <source>
        <dbReference type="SAM" id="MobiDB-lite"/>
    </source>
</evidence>
<protein>
    <submittedName>
        <fullName evidence="2">Uncharacterized protein</fullName>
    </submittedName>
</protein>
<dbReference type="VEuPathDB" id="FungiDB:CH63R_12207"/>
<gene>
    <name evidence="2" type="ORF">CH63R_12207</name>
</gene>
<proteinExistence type="predicted"/>
<feature type="compositionally biased region" description="Polar residues" evidence="1">
    <location>
        <begin position="20"/>
        <end position="31"/>
    </location>
</feature>